<evidence type="ECO:0000313" key="3">
    <source>
        <dbReference type="EMBL" id="SHJ05838.1"/>
    </source>
</evidence>
<evidence type="ECO:0000259" key="2">
    <source>
        <dbReference type="Pfam" id="PF04264"/>
    </source>
</evidence>
<evidence type="ECO:0000313" key="4">
    <source>
        <dbReference type="Proteomes" id="UP000184225"/>
    </source>
</evidence>
<feature type="signal peptide" evidence="1">
    <location>
        <begin position="1"/>
        <end position="20"/>
    </location>
</feature>
<dbReference type="InterPro" id="IPR007372">
    <property type="entry name" value="Lipid/polyisoprenoid-bd_YceI"/>
</dbReference>
<keyword evidence="1" id="KW-0732">Signal</keyword>
<dbReference type="AlphaFoldDB" id="A0A1M6G781"/>
<dbReference type="OrthoDB" id="1121590at2"/>
<dbReference type="RefSeq" id="WP_143159191.1">
    <property type="nucleotide sequence ID" value="NZ_FQYY01000007.1"/>
</dbReference>
<accession>A0A1M6G781</accession>
<reference evidence="3 4" key="1">
    <citation type="submission" date="2016-11" db="EMBL/GenBank/DDBJ databases">
        <authorList>
            <person name="Jaros S."/>
            <person name="Januszkiewicz K."/>
            <person name="Wedrychowicz H."/>
        </authorList>
    </citation>
    <scope>NUCLEOTIDE SEQUENCE [LARGE SCALE GENOMIC DNA]</scope>
    <source>
        <strain evidence="3 4">DSM 21425</strain>
    </source>
</reference>
<proteinExistence type="predicted"/>
<organism evidence="3 4">
    <name type="scientific">Mesonia phycicola</name>
    <dbReference type="NCBI Taxonomy" id="579105"/>
    <lineage>
        <taxon>Bacteria</taxon>
        <taxon>Pseudomonadati</taxon>
        <taxon>Bacteroidota</taxon>
        <taxon>Flavobacteriia</taxon>
        <taxon>Flavobacteriales</taxon>
        <taxon>Flavobacteriaceae</taxon>
        <taxon>Mesonia</taxon>
    </lineage>
</organism>
<gene>
    <name evidence="3" type="ORF">SAMN04488096_107177</name>
</gene>
<dbReference type="EMBL" id="FQYY01000007">
    <property type="protein sequence ID" value="SHJ05838.1"/>
    <property type="molecule type" value="Genomic_DNA"/>
</dbReference>
<feature type="chain" id="PRO_5012115911" evidence="1">
    <location>
        <begin position="21"/>
        <end position="174"/>
    </location>
</feature>
<dbReference type="InterPro" id="IPR036761">
    <property type="entry name" value="TTHA0802/YceI-like_sf"/>
</dbReference>
<dbReference type="Gene3D" id="2.40.128.110">
    <property type="entry name" value="Lipid/polyisoprenoid-binding, YceI-like"/>
    <property type="match status" value="1"/>
</dbReference>
<keyword evidence="4" id="KW-1185">Reference proteome</keyword>
<evidence type="ECO:0000256" key="1">
    <source>
        <dbReference type="SAM" id="SignalP"/>
    </source>
</evidence>
<name>A0A1M6G781_9FLAO</name>
<dbReference type="SUPFAM" id="SSF101874">
    <property type="entry name" value="YceI-like"/>
    <property type="match status" value="1"/>
</dbReference>
<sequence>MRLVFILSIMMFGFFNNLKAQSGMVEIKVETNVNQFTCLCEEISFICAEFNDNDKVLKLPVSSFSCPKRLIEKDLVELFEAEKYPHISIEILEYTETQKNFSAEIKITIKETEKVYQLLLSKTYYNGVDYFTGKQSLNLTDYYIEPPVKALGLVKVKPIVNIEFRIPEEFVVTQ</sequence>
<feature type="domain" description="Lipid/polyisoprenoid-binding YceI-like" evidence="2">
    <location>
        <begin position="49"/>
        <end position="166"/>
    </location>
</feature>
<protein>
    <submittedName>
        <fullName evidence="3">YceI-like domain-containing protein</fullName>
    </submittedName>
</protein>
<dbReference type="Pfam" id="PF04264">
    <property type="entry name" value="YceI"/>
    <property type="match status" value="1"/>
</dbReference>
<dbReference type="STRING" id="579105.SAMN04488096_107177"/>
<dbReference type="Proteomes" id="UP000184225">
    <property type="component" value="Unassembled WGS sequence"/>
</dbReference>